<gene>
    <name evidence="2" type="ORF">BDD14_3225</name>
</gene>
<dbReference type="RefSeq" id="WP_165420095.1">
    <property type="nucleotide sequence ID" value="NZ_SHKW01000001.1"/>
</dbReference>
<dbReference type="AlphaFoldDB" id="A0A4Q7YVL5"/>
<feature type="region of interest" description="Disordered" evidence="1">
    <location>
        <begin position="1"/>
        <end position="55"/>
    </location>
</feature>
<feature type="compositionally biased region" description="Polar residues" evidence="1">
    <location>
        <begin position="22"/>
        <end position="42"/>
    </location>
</feature>
<evidence type="ECO:0000313" key="2">
    <source>
        <dbReference type="EMBL" id="RZU41698.1"/>
    </source>
</evidence>
<dbReference type="Proteomes" id="UP000292958">
    <property type="component" value="Unassembled WGS sequence"/>
</dbReference>
<dbReference type="EMBL" id="SHKW01000001">
    <property type="protein sequence ID" value="RZU41698.1"/>
    <property type="molecule type" value="Genomic_DNA"/>
</dbReference>
<evidence type="ECO:0000313" key="3">
    <source>
        <dbReference type="Proteomes" id="UP000292958"/>
    </source>
</evidence>
<organism evidence="2 3">
    <name type="scientific">Edaphobacter modestus</name>
    <dbReference type="NCBI Taxonomy" id="388466"/>
    <lineage>
        <taxon>Bacteria</taxon>
        <taxon>Pseudomonadati</taxon>
        <taxon>Acidobacteriota</taxon>
        <taxon>Terriglobia</taxon>
        <taxon>Terriglobales</taxon>
        <taxon>Acidobacteriaceae</taxon>
        <taxon>Edaphobacter</taxon>
    </lineage>
</organism>
<accession>A0A4Q7YVL5</accession>
<comment type="caution">
    <text evidence="2">The sequence shown here is derived from an EMBL/GenBank/DDBJ whole genome shotgun (WGS) entry which is preliminary data.</text>
</comment>
<proteinExistence type="predicted"/>
<keyword evidence="3" id="KW-1185">Reference proteome</keyword>
<feature type="compositionally biased region" description="Polar residues" evidence="1">
    <location>
        <begin position="1"/>
        <end position="10"/>
    </location>
</feature>
<reference evidence="2 3" key="1">
    <citation type="submission" date="2019-02" db="EMBL/GenBank/DDBJ databases">
        <title>Genomic Encyclopedia of Archaeal and Bacterial Type Strains, Phase II (KMG-II): from individual species to whole genera.</title>
        <authorList>
            <person name="Goeker M."/>
        </authorList>
    </citation>
    <scope>NUCLEOTIDE SEQUENCE [LARGE SCALE GENOMIC DNA]</scope>
    <source>
        <strain evidence="2 3">DSM 18101</strain>
    </source>
</reference>
<protein>
    <submittedName>
        <fullName evidence="2">Uncharacterized protein</fullName>
    </submittedName>
</protein>
<name>A0A4Q7YVL5_9BACT</name>
<evidence type="ECO:0000256" key="1">
    <source>
        <dbReference type="SAM" id="MobiDB-lite"/>
    </source>
</evidence>
<sequence>MKVNQPTQKNPGRGNKQGKPSGGQQAQQGNRPRQGGYSTPGQGSHGGQSAPADKK</sequence>